<protein>
    <submittedName>
        <fullName evidence="2">Helix-turn-helix transcriptional regulator</fullName>
    </submittedName>
</protein>
<name>A0ABW1GN50_9ACTN</name>
<dbReference type="Proteomes" id="UP001596200">
    <property type="component" value="Unassembled WGS sequence"/>
</dbReference>
<dbReference type="RefSeq" id="WP_344507018.1">
    <property type="nucleotide sequence ID" value="NZ_BAAATU010000001.1"/>
</dbReference>
<dbReference type="Pfam" id="PF17765">
    <property type="entry name" value="MLTR_LBD"/>
    <property type="match status" value="1"/>
</dbReference>
<dbReference type="PANTHER" id="PTHR35010:SF2">
    <property type="entry name" value="BLL4672 PROTEIN"/>
    <property type="match status" value="1"/>
</dbReference>
<organism evidence="2 3">
    <name type="scientific">Streptomyces pulveraceus</name>
    <dbReference type="NCBI Taxonomy" id="68258"/>
    <lineage>
        <taxon>Bacteria</taxon>
        <taxon>Bacillati</taxon>
        <taxon>Actinomycetota</taxon>
        <taxon>Actinomycetes</taxon>
        <taxon>Kitasatosporales</taxon>
        <taxon>Streptomycetaceae</taxon>
        <taxon>Streptomyces</taxon>
    </lineage>
</organism>
<dbReference type="InterPro" id="IPR010982">
    <property type="entry name" value="Lambda_DNA-bd_dom_sf"/>
</dbReference>
<dbReference type="PROSITE" id="PS50943">
    <property type="entry name" value="HTH_CROC1"/>
    <property type="match status" value="1"/>
</dbReference>
<dbReference type="Gene3D" id="1.10.260.40">
    <property type="entry name" value="lambda repressor-like DNA-binding domains"/>
    <property type="match status" value="1"/>
</dbReference>
<dbReference type="InterPro" id="IPR041413">
    <property type="entry name" value="MLTR_LBD"/>
</dbReference>
<dbReference type="InterPro" id="IPR001387">
    <property type="entry name" value="Cro/C1-type_HTH"/>
</dbReference>
<evidence type="ECO:0000313" key="2">
    <source>
        <dbReference type="EMBL" id="MFC5916275.1"/>
    </source>
</evidence>
<dbReference type="EMBL" id="JBHSPU010000020">
    <property type="protein sequence ID" value="MFC5916275.1"/>
    <property type="molecule type" value="Genomic_DNA"/>
</dbReference>
<sequence length="302" mass="33536">MSTSSRGRDNSLGEFLRARRAEVTPDQVGLPAVGHPRRVKGLRREEVAQLAAISTEYYTRIEQGRLSGASAPVLAAIARALRLDDAQTSYLYQLTEKPGAPTRRPRRRTAPRVRPQTQLLLDNLTDTPAMVLGPSMSVLAWNSLAAALYTDFSALPPTERNLMRMAFLDPRMRELYTDWEDSARACVAYVRMDAATSPADPDLQALVGELSVHDDDFRRWWAAHDVAHKTFGTKRYHHPVAGDLTLDWQILTCPHDPSQSIMVLTAPTATSSHQALRFLASWATQPPAAHPEHTTAHPPHTP</sequence>
<evidence type="ECO:0000313" key="3">
    <source>
        <dbReference type="Proteomes" id="UP001596200"/>
    </source>
</evidence>
<comment type="caution">
    <text evidence="2">The sequence shown here is derived from an EMBL/GenBank/DDBJ whole genome shotgun (WGS) entry which is preliminary data.</text>
</comment>
<dbReference type="SUPFAM" id="SSF47413">
    <property type="entry name" value="lambda repressor-like DNA-binding domains"/>
    <property type="match status" value="1"/>
</dbReference>
<reference evidence="3" key="1">
    <citation type="journal article" date="2019" name="Int. J. Syst. Evol. Microbiol.">
        <title>The Global Catalogue of Microorganisms (GCM) 10K type strain sequencing project: providing services to taxonomists for standard genome sequencing and annotation.</title>
        <authorList>
            <consortium name="The Broad Institute Genomics Platform"/>
            <consortium name="The Broad Institute Genome Sequencing Center for Infectious Disease"/>
            <person name="Wu L."/>
            <person name="Ma J."/>
        </authorList>
    </citation>
    <scope>NUCLEOTIDE SEQUENCE [LARGE SCALE GENOMIC DNA]</scope>
    <source>
        <strain evidence="3">JCM 4147</strain>
    </source>
</reference>
<gene>
    <name evidence="2" type="ORF">ACFP1B_23035</name>
</gene>
<evidence type="ECO:0000259" key="1">
    <source>
        <dbReference type="PROSITE" id="PS50943"/>
    </source>
</evidence>
<dbReference type="SMART" id="SM00530">
    <property type="entry name" value="HTH_XRE"/>
    <property type="match status" value="1"/>
</dbReference>
<accession>A0ABW1GN50</accession>
<dbReference type="CDD" id="cd00093">
    <property type="entry name" value="HTH_XRE"/>
    <property type="match status" value="1"/>
</dbReference>
<keyword evidence="3" id="KW-1185">Reference proteome</keyword>
<dbReference type="Gene3D" id="3.30.450.180">
    <property type="match status" value="1"/>
</dbReference>
<feature type="domain" description="HTH cro/C1-type" evidence="1">
    <location>
        <begin position="37"/>
        <end position="91"/>
    </location>
</feature>
<proteinExistence type="predicted"/>
<dbReference type="Pfam" id="PF13560">
    <property type="entry name" value="HTH_31"/>
    <property type="match status" value="1"/>
</dbReference>
<dbReference type="PANTHER" id="PTHR35010">
    <property type="entry name" value="BLL4672 PROTEIN-RELATED"/>
    <property type="match status" value="1"/>
</dbReference>